<dbReference type="Proteomes" id="UP000257109">
    <property type="component" value="Unassembled WGS sequence"/>
</dbReference>
<name>A0A371GZM8_MUCPR</name>
<sequence>MSPYWIVFEPTRLSNSANWPMIKQGSKGNSSCKSWMNFAWKPMKAPRSTSRKSSTSMTNIS</sequence>
<reference evidence="1" key="1">
    <citation type="submission" date="2018-05" db="EMBL/GenBank/DDBJ databases">
        <title>Draft genome of Mucuna pruriens seed.</title>
        <authorList>
            <person name="Nnadi N.E."/>
            <person name="Vos R."/>
            <person name="Hasami M.H."/>
            <person name="Devisetty U.K."/>
            <person name="Aguiy J.C."/>
        </authorList>
    </citation>
    <scope>NUCLEOTIDE SEQUENCE [LARGE SCALE GENOMIC DNA]</scope>
    <source>
        <strain evidence="1">JCA_2017</strain>
    </source>
</reference>
<evidence type="ECO:0000313" key="1">
    <source>
        <dbReference type="EMBL" id="RDX95961.1"/>
    </source>
</evidence>
<accession>A0A371GZM8</accession>
<organism evidence="1 2">
    <name type="scientific">Mucuna pruriens</name>
    <name type="common">Velvet bean</name>
    <name type="synonym">Dolichos pruriens</name>
    <dbReference type="NCBI Taxonomy" id="157652"/>
    <lineage>
        <taxon>Eukaryota</taxon>
        <taxon>Viridiplantae</taxon>
        <taxon>Streptophyta</taxon>
        <taxon>Embryophyta</taxon>
        <taxon>Tracheophyta</taxon>
        <taxon>Spermatophyta</taxon>
        <taxon>Magnoliopsida</taxon>
        <taxon>eudicotyledons</taxon>
        <taxon>Gunneridae</taxon>
        <taxon>Pentapetalae</taxon>
        <taxon>rosids</taxon>
        <taxon>fabids</taxon>
        <taxon>Fabales</taxon>
        <taxon>Fabaceae</taxon>
        <taxon>Papilionoideae</taxon>
        <taxon>50 kb inversion clade</taxon>
        <taxon>NPAAA clade</taxon>
        <taxon>indigoferoid/millettioid clade</taxon>
        <taxon>Phaseoleae</taxon>
        <taxon>Mucuna</taxon>
    </lineage>
</organism>
<comment type="caution">
    <text evidence="1">The sequence shown here is derived from an EMBL/GenBank/DDBJ whole genome shotgun (WGS) entry which is preliminary data.</text>
</comment>
<proteinExistence type="predicted"/>
<protein>
    <submittedName>
        <fullName evidence="1">Uncharacterized protein</fullName>
    </submittedName>
</protein>
<keyword evidence="2" id="KW-1185">Reference proteome</keyword>
<dbReference type="AlphaFoldDB" id="A0A371GZM8"/>
<dbReference type="EMBL" id="QJKJ01004007">
    <property type="protein sequence ID" value="RDX95961.1"/>
    <property type="molecule type" value="Genomic_DNA"/>
</dbReference>
<feature type="non-terminal residue" evidence="1">
    <location>
        <position position="1"/>
    </location>
</feature>
<evidence type="ECO:0000313" key="2">
    <source>
        <dbReference type="Proteomes" id="UP000257109"/>
    </source>
</evidence>
<gene>
    <name evidence="1" type="ORF">CR513_21451</name>
</gene>